<accession>A0A481Z1J9</accession>
<proteinExistence type="predicted"/>
<dbReference type="GO" id="GO:0016740">
    <property type="term" value="F:transferase activity"/>
    <property type="evidence" value="ECO:0007669"/>
    <property type="project" value="UniProtKB-KW"/>
</dbReference>
<organism evidence="1">
    <name type="scientific">Pithovirus LCPAC001</name>
    <dbReference type="NCBI Taxonomy" id="2506585"/>
    <lineage>
        <taxon>Viruses</taxon>
        <taxon>Pithoviruses</taxon>
    </lineage>
</organism>
<dbReference type="EMBL" id="MK500429">
    <property type="protein sequence ID" value="QBK89582.1"/>
    <property type="molecule type" value="Genomic_DNA"/>
</dbReference>
<reference evidence="1" key="1">
    <citation type="journal article" date="2019" name="MBio">
        <title>Virus Genomes from Deep Sea Sediments Expand the Ocean Megavirome and Support Independent Origins of Viral Gigantism.</title>
        <authorList>
            <person name="Backstrom D."/>
            <person name="Yutin N."/>
            <person name="Jorgensen S.L."/>
            <person name="Dharamshi J."/>
            <person name="Homa F."/>
            <person name="Zaremba-Niedwiedzka K."/>
            <person name="Spang A."/>
            <person name="Wolf Y.I."/>
            <person name="Koonin E.V."/>
            <person name="Ettema T.J."/>
        </authorList>
    </citation>
    <scope>NUCLEOTIDE SEQUENCE</scope>
</reference>
<protein>
    <submittedName>
        <fullName evidence="1">tRNA nucleotidyltransferase/poly(A) polymerase</fullName>
    </submittedName>
</protein>
<name>A0A481Z1J9_9VIRU</name>
<keyword evidence="1" id="KW-0808">Transferase</keyword>
<sequence>MFKYLPNLFKDSTAEKLLSELNKEVLIAGGSVVYDQMAKKNNIDKSVINDVDLFMFKNPNNHEQIEKIINLISKYFVIEKISIGIGSYTENETSDEISVINIKLEEELVLFQLIITDCETPLQILNNFDMDYVQCGYYQNKLHITKCCVKSHTDSRIYKITPNVKASRLLKAATKGFKTVYFESDQNTKKITYKKIQIEQLKKLVLIPIIKNEEFVDVSTFKYYQHRQDFKTFKIKDEEIVISTYFFGIKSVDGIIIPKIKTIAIRCKVIDIIDDIFIKIDLLEYEKTTIWIDYNSKIKFKKNEMYTLIVRGVNSNSTDIMFKPLKIVKVVESGLLCNIKLDLMPPINSNELLKFLIKKYKKLECETTGKKKRALHIKYSAYEAFLYYKAKEYSEEEAIRKACIQYKYDLDKWFNTGVRPIKHYEYKYKKVKNVLEMIEKIELRFTEYTPAIKV</sequence>
<gene>
    <name evidence="1" type="ORF">LCPAC001_00920</name>
</gene>
<evidence type="ECO:0000313" key="1">
    <source>
        <dbReference type="EMBL" id="QBK89582.1"/>
    </source>
</evidence>